<dbReference type="GO" id="GO:0005829">
    <property type="term" value="C:cytosol"/>
    <property type="evidence" value="ECO:0007669"/>
    <property type="project" value="TreeGrafter"/>
</dbReference>
<dbReference type="AlphaFoldDB" id="A0A543J9H2"/>
<gene>
    <name evidence="8" type="ORF">FHX81_1790</name>
</gene>
<accession>A0A543J9H2</accession>
<evidence type="ECO:0000259" key="7">
    <source>
        <dbReference type="PROSITE" id="PS51755"/>
    </source>
</evidence>
<keyword evidence="1" id="KW-0597">Phosphoprotein</keyword>
<keyword evidence="9" id="KW-1185">Reference proteome</keyword>
<proteinExistence type="predicted"/>
<dbReference type="InterPro" id="IPR001867">
    <property type="entry name" value="OmpR/PhoB-type_DNA-bd"/>
</dbReference>
<keyword evidence="5" id="KW-0804">Transcription</keyword>
<dbReference type="InterPro" id="IPR039420">
    <property type="entry name" value="WalR-like"/>
</dbReference>
<evidence type="ECO:0000313" key="8">
    <source>
        <dbReference type="EMBL" id="TQM79482.1"/>
    </source>
</evidence>
<dbReference type="Proteomes" id="UP000316628">
    <property type="component" value="Unassembled WGS sequence"/>
</dbReference>
<organism evidence="8 9">
    <name type="scientific">Saccharothrix saharensis</name>
    <dbReference type="NCBI Taxonomy" id="571190"/>
    <lineage>
        <taxon>Bacteria</taxon>
        <taxon>Bacillati</taxon>
        <taxon>Actinomycetota</taxon>
        <taxon>Actinomycetes</taxon>
        <taxon>Pseudonocardiales</taxon>
        <taxon>Pseudonocardiaceae</taxon>
        <taxon>Saccharothrix</taxon>
    </lineage>
</organism>
<dbReference type="GO" id="GO:0000156">
    <property type="term" value="F:phosphorelay response regulator activity"/>
    <property type="evidence" value="ECO:0007669"/>
    <property type="project" value="TreeGrafter"/>
</dbReference>
<evidence type="ECO:0000256" key="3">
    <source>
        <dbReference type="ARBA" id="ARBA00023015"/>
    </source>
</evidence>
<dbReference type="PANTHER" id="PTHR48111:SF1">
    <property type="entry name" value="TWO-COMPONENT RESPONSE REGULATOR ORR33"/>
    <property type="match status" value="1"/>
</dbReference>
<sequence>MTRVTPHWSDHPVTALPEVTGFDGTDVEVTVLIRVSAPGTRVADTAGRLAAALRSALDLPGADVVVDLPVVRADPLLRILVDSRRVLHRGVPVELTRLEFDLLHHLCANPRVVHRRAALMASVWGTTSTVDTRTVDVHVRRIRHKLGEAASVITTVRGVGYRVDHAGEVVVERHAPAG</sequence>
<dbReference type="InterPro" id="IPR016032">
    <property type="entry name" value="Sig_transdc_resp-reg_C-effctor"/>
</dbReference>
<dbReference type="PROSITE" id="PS51755">
    <property type="entry name" value="OMPR_PHOB"/>
    <property type="match status" value="1"/>
</dbReference>
<keyword evidence="3" id="KW-0805">Transcription regulation</keyword>
<dbReference type="CDD" id="cd00383">
    <property type="entry name" value="trans_reg_C"/>
    <property type="match status" value="1"/>
</dbReference>
<name>A0A543J9H2_9PSEU</name>
<dbReference type="SMART" id="SM00862">
    <property type="entry name" value="Trans_reg_C"/>
    <property type="match status" value="1"/>
</dbReference>
<evidence type="ECO:0000256" key="1">
    <source>
        <dbReference type="ARBA" id="ARBA00022553"/>
    </source>
</evidence>
<dbReference type="SUPFAM" id="SSF46894">
    <property type="entry name" value="C-terminal effector domain of the bipartite response regulators"/>
    <property type="match status" value="1"/>
</dbReference>
<evidence type="ECO:0000256" key="2">
    <source>
        <dbReference type="ARBA" id="ARBA00023012"/>
    </source>
</evidence>
<comment type="caution">
    <text evidence="8">The sequence shown here is derived from an EMBL/GenBank/DDBJ whole genome shotgun (WGS) entry which is preliminary data.</text>
</comment>
<evidence type="ECO:0000313" key="9">
    <source>
        <dbReference type="Proteomes" id="UP000316628"/>
    </source>
</evidence>
<dbReference type="EMBL" id="VFPP01000001">
    <property type="protein sequence ID" value="TQM79482.1"/>
    <property type="molecule type" value="Genomic_DNA"/>
</dbReference>
<keyword evidence="2" id="KW-0902">Two-component regulatory system</keyword>
<feature type="DNA-binding region" description="OmpR/PhoB-type" evidence="6">
    <location>
        <begin position="68"/>
        <end position="165"/>
    </location>
</feature>
<dbReference type="PANTHER" id="PTHR48111">
    <property type="entry name" value="REGULATOR OF RPOS"/>
    <property type="match status" value="1"/>
</dbReference>
<reference evidence="8 9" key="1">
    <citation type="submission" date="2019-06" db="EMBL/GenBank/DDBJ databases">
        <title>Sequencing the genomes of 1000 actinobacteria strains.</title>
        <authorList>
            <person name="Klenk H.-P."/>
        </authorList>
    </citation>
    <scope>NUCLEOTIDE SEQUENCE [LARGE SCALE GENOMIC DNA]</scope>
    <source>
        <strain evidence="8 9">DSM 45456</strain>
    </source>
</reference>
<protein>
    <submittedName>
        <fullName evidence="8">Transcriptional regulator</fullName>
    </submittedName>
</protein>
<dbReference type="GO" id="GO:0032993">
    <property type="term" value="C:protein-DNA complex"/>
    <property type="evidence" value="ECO:0007669"/>
    <property type="project" value="TreeGrafter"/>
</dbReference>
<dbReference type="InterPro" id="IPR036388">
    <property type="entry name" value="WH-like_DNA-bd_sf"/>
</dbReference>
<dbReference type="GO" id="GO:0000976">
    <property type="term" value="F:transcription cis-regulatory region binding"/>
    <property type="evidence" value="ECO:0007669"/>
    <property type="project" value="TreeGrafter"/>
</dbReference>
<evidence type="ECO:0000256" key="4">
    <source>
        <dbReference type="ARBA" id="ARBA00023125"/>
    </source>
</evidence>
<keyword evidence="4 6" id="KW-0238">DNA-binding</keyword>
<feature type="domain" description="OmpR/PhoB-type" evidence="7">
    <location>
        <begin position="68"/>
        <end position="165"/>
    </location>
</feature>
<evidence type="ECO:0000256" key="5">
    <source>
        <dbReference type="ARBA" id="ARBA00023163"/>
    </source>
</evidence>
<dbReference type="Gene3D" id="1.10.10.10">
    <property type="entry name" value="Winged helix-like DNA-binding domain superfamily/Winged helix DNA-binding domain"/>
    <property type="match status" value="1"/>
</dbReference>
<evidence type="ECO:0000256" key="6">
    <source>
        <dbReference type="PROSITE-ProRule" id="PRU01091"/>
    </source>
</evidence>
<dbReference type="GO" id="GO:0006355">
    <property type="term" value="P:regulation of DNA-templated transcription"/>
    <property type="evidence" value="ECO:0007669"/>
    <property type="project" value="InterPro"/>
</dbReference>
<dbReference type="Pfam" id="PF00486">
    <property type="entry name" value="Trans_reg_C"/>
    <property type="match status" value="1"/>
</dbReference>